<gene>
    <name evidence="8" type="ordered locus">Swol_2420</name>
</gene>
<dbReference type="InterPro" id="IPR029757">
    <property type="entry name" value="RpoE"/>
</dbReference>
<dbReference type="RefSeq" id="WP_011641793.1">
    <property type="nucleotide sequence ID" value="NC_008346.1"/>
</dbReference>
<dbReference type="KEGG" id="swo:Swol_2420"/>
<keyword evidence="2" id="KW-0240">DNA-directed RNA polymerase</keyword>
<dbReference type="AlphaFoldDB" id="Q0AU95"/>
<evidence type="ECO:0000256" key="2">
    <source>
        <dbReference type="ARBA" id="ARBA00022478"/>
    </source>
</evidence>
<evidence type="ECO:0000259" key="7">
    <source>
        <dbReference type="PROSITE" id="PS51913"/>
    </source>
</evidence>
<evidence type="ECO:0000256" key="5">
    <source>
        <dbReference type="ARBA" id="ARBA00023163"/>
    </source>
</evidence>
<keyword evidence="9" id="KW-1185">Reference proteome</keyword>
<evidence type="ECO:0000256" key="6">
    <source>
        <dbReference type="ARBA" id="ARBA00031937"/>
    </source>
</evidence>
<dbReference type="InterPro" id="IPR007759">
    <property type="entry name" value="Asxl_HARE-HTH"/>
</dbReference>
<dbReference type="Proteomes" id="UP000001968">
    <property type="component" value="Chromosome"/>
</dbReference>
<keyword evidence="3" id="KW-0808">Transferase</keyword>
<evidence type="ECO:0000313" key="8">
    <source>
        <dbReference type="EMBL" id="ABI69709.1"/>
    </source>
</evidence>
<evidence type="ECO:0000256" key="3">
    <source>
        <dbReference type="ARBA" id="ARBA00022679"/>
    </source>
</evidence>
<dbReference type="NCBIfam" id="TIGR04567">
    <property type="entry name" value="RNAP_delt_lowGC"/>
    <property type="match status" value="1"/>
</dbReference>
<reference evidence="9" key="1">
    <citation type="journal article" date="2010" name="Environ. Microbiol.">
        <title>The genome of Syntrophomonas wolfei: new insights into syntrophic metabolism and biohydrogen production.</title>
        <authorList>
            <person name="Sieber J.R."/>
            <person name="Sims D.R."/>
            <person name="Han C."/>
            <person name="Kim E."/>
            <person name="Lykidis A."/>
            <person name="Lapidus A.L."/>
            <person name="McDonnald E."/>
            <person name="Rohlin L."/>
            <person name="Culley D.E."/>
            <person name="Gunsalus R."/>
            <person name="McInerney M.J."/>
        </authorList>
    </citation>
    <scope>NUCLEOTIDE SEQUENCE [LARGE SCALE GENOMIC DNA]</scope>
    <source>
        <strain evidence="9">DSM 2245B / Goettingen</strain>
    </source>
</reference>
<dbReference type="STRING" id="335541.Swol_2420"/>
<comment type="similarity">
    <text evidence="1">Belongs to the RpoE family.</text>
</comment>
<evidence type="ECO:0000256" key="4">
    <source>
        <dbReference type="ARBA" id="ARBA00022695"/>
    </source>
</evidence>
<evidence type="ECO:0000313" key="9">
    <source>
        <dbReference type="Proteomes" id="UP000001968"/>
    </source>
</evidence>
<name>Q0AU95_SYNWW</name>
<keyword evidence="4" id="KW-0548">Nucleotidyltransferase</keyword>
<dbReference type="PROSITE" id="PS51913">
    <property type="entry name" value="HTH_HARE"/>
    <property type="match status" value="1"/>
</dbReference>
<dbReference type="eggNOG" id="COG3343">
    <property type="taxonomic scope" value="Bacteria"/>
</dbReference>
<feature type="domain" description="HTH HARE-type" evidence="7">
    <location>
        <begin position="6"/>
        <end position="71"/>
    </location>
</feature>
<dbReference type="GO" id="GO:0000428">
    <property type="term" value="C:DNA-directed RNA polymerase complex"/>
    <property type="evidence" value="ECO:0007669"/>
    <property type="project" value="UniProtKB-KW"/>
</dbReference>
<organism evidence="8 9">
    <name type="scientific">Syntrophomonas wolfei subsp. wolfei (strain DSM 2245B / Goettingen)</name>
    <dbReference type="NCBI Taxonomy" id="335541"/>
    <lineage>
        <taxon>Bacteria</taxon>
        <taxon>Bacillati</taxon>
        <taxon>Bacillota</taxon>
        <taxon>Clostridia</taxon>
        <taxon>Eubacteriales</taxon>
        <taxon>Syntrophomonadaceae</taxon>
        <taxon>Syntrophomonas</taxon>
    </lineage>
</organism>
<dbReference type="GO" id="GO:0016779">
    <property type="term" value="F:nucleotidyltransferase activity"/>
    <property type="evidence" value="ECO:0007669"/>
    <property type="project" value="UniProtKB-KW"/>
</dbReference>
<evidence type="ECO:0000256" key="1">
    <source>
        <dbReference type="ARBA" id="ARBA00009828"/>
    </source>
</evidence>
<dbReference type="GO" id="GO:0006351">
    <property type="term" value="P:DNA-templated transcription"/>
    <property type="evidence" value="ECO:0007669"/>
    <property type="project" value="InterPro"/>
</dbReference>
<dbReference type="Gene3D" id="1.10.10.1250">
    <property type="entry name" value="RNA polymerase, subunit delta, N-terminal domain"/>
    <property type="match status" value="1"/>
</dbReference>
<proteinExistence type="inferred from homology"/>
<keyword evidence="5" id="KW-0804">Transcription</keyword>
<protein>
    <recommendedName>
        <fullName evidence="6">RNAP delta factor</fullName>
    </recommendedName>
</protein>
<dbReference type="GO" id="GO:0006355">
    <property type="term" value="P:regulation of DNA-templated transcription"/>
    <property type="evidence" value="ECO:0007669"/>
    <property type="project" value="InterPro"/>
</dbReference>
<dbReference type="EMBL" id="CP000448">
    <property type="protein sequence ID" value="ABI69709.1"/>
    <property type="molecule type" value="Genomic_DNA"/>
</dbReference>
<accession>Q0AU95</accession>
<sequence length="77" mass="9143">MMPRKKSEADWAVEILVKKQEAMFYADLIQEVARMMGKKDDPASLTSIYTRINMDNRLVYQGQGYWYYDTNRVRQDA</sequence>
<dbReference type="InterPro" id="IPR038087">
    <property type="entry name" value="RNAP_delta_N_dom_sf"/>
</dbReference>
<dbReference type="HOGENOM" id="CLU_2756431_0_0_9"/>